<evidence type="ECO:0000313" key="2">
    <source>
        <dbReference type="EMBL" id="ACF07569.1"/>
    </source>
</evidence>
<evidence type="ECO:0000259" key="1">
    <source>
        <dbReference type="Pfam" id="PF00535"/>
    </source>
</evidence>
<keyword evidence="2" id="KW-0808">Transferase</keyword>
<dbReference type="GO" id="GO:0016740">
    <property type="term" value="F:transferase activity"/>
    <property type="evidence" value="ECO:0007669"/>
    <property type="project" value="UniProtKB-KW"/>
</dbReference>
<feature type="domain" description="Glycosyltransferase 2-like" evidence="1">
    <location>
        <begin position="5"/>
        <end position="89"/>
    </location>
</feature>
<dbReference type="EMBL" id="CP001047">
    <property type="protein sequence ID" value="ACF07569.1"/>
    <property type="molecule type" value="Genomic_DNA"/>
</dbReference>
<dbReference type="HOGENOM" id="CLU_831110_0_0_14"/>
<sequence>MNQLTIIIPVYHPSKPLEAILHNILKQKDQTFNVILAVDKPTDHDYEAIKAAKKILNGRLKIIINTNHQNINNVIKQSLSYVETKYVYIFYSYTHLKSEFTLHINNFLKTNSPDFIEILAYCRGLVAHDYTNLGLQENVVINLNDDKSPIAYMTPVSFNFIVNSNIAKEAYKNIQARNINMQYSSEYKYKSIILAKSFAYITSTWVEDYNNQLILFNPKNTGREWNAIFAFAKDKDFGFDELIFARKIHLGYYVAMSINDLKFKKTSAEYKSISLMKNFLIKEIEDFDVQNYVSMQTNKYCAKWNLPSFSKKEVTKPLKWEDLINTFSSWQNDKNK</sequence>
<proteinExistence type="predicted"/>
<dbReference type="KEGG" id="mat:MARTH_orf849"/>
<organism evidence="2 3">
    <name type="scientific">Metamycoplasma arthritidis (strain 158L3-1)</name>
    <name type="common">Mycoplasma arthritidis</name>
    <dbReference type="NCBI Taxonomy" id="243272"/>
    <lineage>
        <taxon>Bacteria</taxon>
        <taxon>Bacillati</taxon>
        <taxon>Mycoplasmatota</taxon>
        <taxon>Mycoplasmoidales</taxon>
        <taxon>Metamycoplasmataceae</taxon>
        <taxon>Metamycoplasma</taxon>
    </lineage>
</organism>
<dbReference type="STRING" id="243272.MARTH_orf849"/>
<dbReference type="CDD" id="cd00761">
    <property type="entry name" value="Glyco_tranf_GTA_type"/>
    <property type="match status" value="1"/>
</dbReference>
<dbReference type="SUPFAM" id="SSF53448">
    <property type="entry name" value="Nucleotide-diphospho-sugar transferases"/>
    <property type="match status" value="1"/>
</dbReference>
<reference evidence="2 3" key="1">
    <citation type="journal article" date="2008" name="Infect. Immun.">
        <title>Genome of Mycoplasma arthritidis.</title>
        <authorList>
            <person name="Dybvig K."/>
            <person name="Zuhua C."/>
            <person name="Lao P."/>
            <person name="Jordan D.S."/>
            <person name="French C.T."/>
            <person name="Tu A.H."/>
            <person name="Loraine A.E."/>
        </authorList>
    </citation>
    <scope>NUCLEOTIDE SEQUENCE [LARGE SCALE GENOMIC DNA]</scope>
    <source>
        <strain evidence="2 3">158L3-1</strain>
    </source>
</reference>
<keyword evidence="3" id="KW-1185">Reference proteome</keyword>
<dbReference type="AlphaFoldDB" id="B3PNG7"/>
<dbReference type="InterPro" id="IPR029044">
    <property type="entry name" value="Nucleotide-diphossugar_trans"/>
</dbReference>
<dbReference type="InterPro" id="IPR001173">
    <property type="entry name" value="Glyco_trans_2-like"/>
</dbReference>
<dbReference type="Gene3D" id="3.90.550.10">
    <property type="entry name" value="Spore Coat Polysaccharide Biosynthesis Protein SpsA, Chain A"/>
    <property type="match status" value="1"/>
</dbReference>
<evidence type="ECO:0000313" key="3">
    <source>
        <dbReference type="Proteomes" id="UP000008812"/>
    </source>
</evidence>
<gene>
    <name evidence="2" type="ordered locus">MARTH_orf849</name>
</gene>
<dbReference type="Pfam" id="PF00535">
    <property type="entry name" value="Glycos_transf_2"/>
    <property type="match status" value="1"/>
</dbReference>
<name>B3PNG7_META1</name>
<protein>
    <submittedName>
        <fullName evidence="2">Glycosyltransferase</fullName>
    </submittedName>
</protein>
<dbReference type="Proteomes" id="UP000008812">
    <property type="component" value="Chromosome"/>
</dbReference>
<accession>B3PNG7</accession>
<dbReference type="RefSeq" id="WP_012498526.1">
    <property type="nucleotide sequence ID" value="NC_011025.1"/>
</dbReference>